<dbReference type="EMBL" id="ASHM01043853">
    <property type="protein sequence ID" value="PNX83319.1"/>
    <property type="molecule type" value="Genomic_DNA"/>
</dbReference>
<protein>
    <submittedName>
        <fullName evidence="3">Uncharacterized protein</fullName>
    </submittedName>
</protein>
<evidence type="ECO:0000313" key="4">
    <source>
        <dbReference type="Proteomes" id="UP000236291"/>
    </source>
</evidence>
<reference evidence="3 4" key="1">
    <citation type="journal article" date="2014" name="Am. J. Bot.">
        <title>Genome assembly and annotation for red clover (Trifolium pratense; Fabaceae).</title>
        <authorList>
            <person name="Istvanek J."/>
            <person name="Jaros M."/>
            <person name="Krenek A."/>
            <person name="Repkova J."/>
        </authorList>
    </citation>
    <scope>NUCLEOTIDE SEQUENCE [LARGE SCALE GENOMIC DNA]</scope>
    <source>
        <strain evidence="4">cv. Tatra</strain>
        <tissue evidence="3">Young leaves</tissue>
    </source>
</reference>
<gene>
    <name evidence="3" type="ORF">L195_g039360</name>
</gene>
<keyword evidence="1" id="KW-0472">Membrane</keyword>
<keyword evidence="1" id="KW-1133">Transmembrane helix</keyword>
<organism evidence="3 4">
    <name type="scientific">Trifolium pratense</name>
    <name type="common">Red clover</name>
    <dbReference type="NCBI Taxonomy" id="57577"/>
    <lineage>
        <taxon>Eukaryota</taxon>
        <taxon>Viridiplantae</taxon>
        <taxon>Streptophyta</taxon>
        <taxon>Embryophyta</taxon>
        <taxon>Tracheophyta</taxon>
        <taxon>Spermatophyta</taxon>
        <taxon>Magnoliopsida</taxon>
        <taxon>eudicotyledons</taxon>
        <taxon>Gunneridae</taxon>
        <taxon>Pentapetalae</taxon>
        <taxon>rosids</taxon>
        <taxon>fabids</taxon>
        <taxon>Fabales</taxon>
        <taxon>Fabaceae</taxon>
        <taxon>Papilionoideae</taxon>
        <taxon>50 kb inversion clade</taxon>
        <taxon>NPAAA clade</taxon>
        <taxon>Hologalegina</taxon>
        <taxon>IRL clade</taxon>
        <taxon>Trifolieae</taxon>
        <taxon>Trifolium</taxon>
    </lineage>
</organism>
<dbReference type="Proteomes" id="UP000236291">
    <property type="component" value="Unassembled WGS sequence"/>
</dbReference>
<keyword evidence="1" id="KW-0812">Transmembrane</keyword>
<feature type="signal peptide" evidence="2">
    <location>
        <begin position="1"/>
        <end position="17"/>
    </location>
</feature>
<feature type="chain" id="PRO_5014408720" evidence="2">
    <location>
        <begin position="18"/>
        <end position="87"/>
    </location>
</feature>
<feature type="transmembrane region" description="Helical" evidence="1">
    <location>
        <begin position="41"/>
        <end position="64"/>
    </location>
</feature>
<keyword evidence="2" id="KW-0732">Signal</keyword>
<evidence type="ECO:0000313" key="3">
    <source>
        <dbReference type="EMBL" id="PNX83319.1"/>
    </source>
</evidence>
<comment type="caution">
    <text evidence="3">The sequence shown here is derived from an EMBL/GenBank/DDBJ whole genome shotgun (WGS) entry which is preliminary data.</text>
</comment>
<name>A0A2K3LXR9_TRIPR</name>
<sequence length="87" mass="9370">MKMFVLTLLAFTQTCVAVSKTDPVSSPILPPKIVVNIQFNLILKFALPVGVAVTAIILAFTGWIKCRRRSSVQGSAEVDVGIEIEPA</sequence>
<evidence type="ECO:0000256" key="1">
    <source>
        <dbReference type="SAM" id="Phobius"/>
    </source>
</evidence>
<evidence type="ECO:0000256" key="2">
    <source>
        <dbReference type="SAM" id="SignalP"/>
    </source>
</evidence>
<proteinExistence type="predicted"/>
<dbReference type="AlphaFoldDB" id="A0A2K3LXR9"/>
<accession>A0A2K3LXR9</accession>
<reference evidence="3 4" key="2">
    <citation type="journal article" date="2017" name="Front. Plant Sci.">
        <title>Gene Classification and Mining of Molecular Markers Useful in Red Clover (Trifolium pratense) Breeding.</title>
        <authorList>
            <person name="Istvanek J."/>
            <person name="Dluhosova J."/>
            <person name="Dluhos P."/>
            <person name="Patkova L."/>
            <person name="Nedelnik J."/>
            <person name="Repkova J."/>
        </authorList>
    </citation>
    <scope>NUCLEOTIDE SEQUENCE [LARGE SCALE GENOMIC DNA]</scope>
    <source>
        <strain evidence="4">cv. Tatra</strain>
        <tissue evidence="3">Young leaves</tissue>
    </source>
</reference>